<reference evidence="2 3" key="1">
    <citation type="submission" date="2012-04" db="EMBL/GenBank/DDBJ databases">
        <authorList>
            <person name="Genoscope - CEA"/>
        </authorList>
    </citation>
    <scope>NUCLEOTIDE SEQUENCE [LARGE SCALE GENOMIC DNA]</scope>
    <source>
        <strain evidence="2 3">9809</strain>
    </source>
</reference>
<organism evidence="2 3">
    <name type="scientific">Microcystis aeruginosa PCC 9809</name>
    <dbReference type="NCBI Taxonomy" id="1160285"/>
    <lineage>
        <taxon>Bacteria</taxon>
        <taxon>Bacillati</taxon>
        <taxon>Cyanobacteriota</taxon>
        <taxon>Cyanophyceae</taxon>
        <taxon>Oscillatoriophycideae</taxon>
        <taxon>Chroococcales</taxon>
        <taxon>Microcystaceae</taxon>
        <taxon>Microcystis</taxon>
    </lineage>
</organism>
<proteinExistence type="predicted"/>
<gene>
    <name evidence="2" type="ORF">MICAH_4510005</name>
</gene>
<dbReference type="Proteomes" id="UP000004775">
    <property type="component" value="Unassembled WGS sequence"/>
</dbReference>
<evidence type="ECO:0000313" key="2">
    <source>
        <dbReference type="EMBL" id="CCI27730.1"/>
    </source>
</evidence>
<sequence length="50" mass="5686">MRVRNVPHSSEKRYTEELLLSKQTTPNAPINPNPKMDEDSGTEVVSVSFR</sequence>
<dbReference type="EMBL" id="CAIO01000392">
    <property type="protein sequence ID" value="CCI27730.1"/>
    <property type="molecule type" value="Genomic_DNA"/>
</dbReference>
<comment type="caution">
    <text evidence="2">The sequence shown here is derived from an EMBL/GenBank/DDBJ whole genome shotgun (WGS) entry which is preliminary data.</text>
</comment>
<accession>I4I0A6</accession>
<dbReference type="AlphaFoldDB" id="I4I0A6"/>
<feature type="compositionally biased region" description="Polar residues" evidence="1">
    <location>
        <begin position="21"/>
        <end position="30"/>
    </location>
</feature>
<evidence type="ECO:0000313" key="3">
    <source>
        <dbReference type="Proteomes" id="UP000004775"/>
    </source>
</evidence>
<feature type="region of interest" description="Disordered" evidence="1">
    <location>
        <begin position="1"/>
        <end position="50"/>
    </location>
</feature>
<protein>
    <submittedName>
        <fullName evidence="2">Uncharacterized protein</fullName>
    </submittedName>
</protein>
<dbReference type="HOGENOM" id="CLU_3119780_0_0_3"/>
<name>I4I0A6_MICAE</name>
<evidence type="ECO:0000256" key="1">
    <source>
        <dbReference type="SAM" id="MobiDB-lite"/>
    </source>
</evidence>